<organism evidence="1 2">
    <name type="scientific">Brevundimonas phage vB_BpoS-Gurke</name>
    <dbReference type="NCBI Taxonomy" id="2948599"/>
    <lineage>
        <taxon>Viruses</taxon>
        <taxon>Duplodnaviria</taxon>
        <taxon>Heunggongvirae</taxon>
        <taxon>Uroviricota</taxon>
        <taxon>Caudoviricetes</taxon>
        <taxon>Jeanschmidtviridae</taxon>
        <taxon>Kikimoravirus</taxon>
        <taxon>Kikimoravirus gurke</taxon>
    </lineage>
</organism>
<dbReference type="EMBL" id="ON529850">
    <property type="protein sequence ID" value="UTC28147.1"/>
    <property type="molecule type" value="Genomic_DNA"/>
</dbReference>
<keyword evidence="2" id="KW-1185">Reference proteome</keyword>
<evidence type="ECO:0000313" key="1">
    <source>
        <dbReference type="EMBL" id="UTC28147.1"/>
    </source>
</evidence>
<dbReference type="Proteomes" id="UP001055634">
    <property type="component" value="Segment"/>
</dbReference>
<proteinExistence type="predicted"/>
<sequence length="98" mass="10535">MRMHIDPHWLREKIAAEPDDLSCEAGVLHPDAPIPAAISALSTKSTDLDIMAVMEKFAGDAYALHLKTAFLDGIKRLTGLNDAILEALWVGATGEALP</sequence>
<protein>
    <submittedName>
        <fullName evidence="1">Uncharacterized protein</fullName>
    </submittedName>
</protein>
<evidence type="ECO:0000313" key="2">
    <source>
        <dbReference type="Proteomes" id="UP001055634"/>
    </source>
</evidence>
<gene>
    <name evidence="1" type="ORF">GURKE_01160</name>
</gene>
<accession>A0A9E7STA6</accession>
<name>A0A9E7STA6_9CAUD</name>
<reference evidence="1" key="1">
    <citation type="submission" date="2022-04" db="EMBL/GenBank/DDBJ databases">
        <authorList>
            <person name="Friedrich I."/>
            <person name="Schneider D."/>
            <person name="Poehlein A."/>
            <person name="Hertel R."/>
            <person name="Daniel R."/>
        </authorList>
    </citation>
    <scope>NUCLEOTIDE SEQUENCE</scope>
</reference>